<reference evidence="9 10" key="1">
    <citation type="submission" date="2019-08" db="EMBL/GenBank/DDBJ databases">
        <title>Arthrobacter sp. nov., isolated from plateau pika and Tibetan wild ass.</title>
        <authorList>
            <person name="Ge Y."/>
        </authorList>
    </citation>
    <scope>NUCLEOTIDE SEQUENCE [LARGE SCALE GENOMIC DNA]</scope>
    <source>
        <strain evidence="9 10">785</strain>
    </source>
</reference>
<feature type="domain" description="Carbohydrate kinase PfkB" evidence="8">
    <location>
        <begin position="15"/>
        <end position="297"/>
    </location>
</feature>
<evidence type="ECO:0000256" key="3">
    <source>
        <dbReference type="ARBA" id="ARBA00022741"/>
    </source>
</evidence>
<sequence length="332" mass="34370">MNRDAGAVLTVTANPALDETYAVPALVPGSSHRVPPPAVRAGGKGMNVARVAHQLGAPTLAVATSGSSSGARYREDLELAGIPHRLVPVAAPTRRSMAFVDQSAGLTSIFNETGHPLTGSEWQDLTALIARLLPRAGVLVGSGSLPPQAPPGFYPDLVRAAAGHGIPCIIDTSGPDLIRAAEAGAFALKPNQHELREATGEDDVHQGVLRLLRAGAQTVFLSCGEDGLLAYSAADPGHYLHARLDRSLPGNPTGAGDAAVAALAVHLASGSRDLELMLRTAAAWSAAAVLMPAAGEISPEHRTLQRQITVTRHSTGTADENQPTALEANRWS</sequence>
<keyword evidence="2 6" id="KW-0808">Transferase</keyword>
<organism evidence="9 10">
    <name type="scientific">Arthrobacter yangruifuii</name>
    <dbReference type="NCBI Taxonomy" id="2606616"/>
    <lineage>
        <taxon>Bacteria</taxon>
        <taxon>Bacillati</taxon>
        <taxon>Actinomycetota</taxon>
        <taxon>Actinomycetes</taxon>
        <taxon>Micrococcales</taxon>
        <taxon>Micrococcaceae</taxon>
        <taxon>Arthrobacter</taxon>
    </lineage>
</organism>
<dbReference type="EMBL" id="VTFX01000005">
    <property type="protein sequence ID" value="KAD3514920.1"/>
    <property type="molecule type" value="Genomic_DNA"/>
</dbReference>
<dbReference type="InterPro" id="IPR011611">
    <property type="entry name" value="PfkB_dom"/>
</dbReference>
<evidence type="ECO:0000256" key="5">
    <source>
        <dbReference type="ARBA" id="ARBA00022840"/>
    </source>
</evidence>
<evidence type="ECO:0000256" key="6">
    <source>
        <dbReference type="PIRNR" id="PIRNR000535"/>
    </source>
</evidence>
<dbReference type="InterPro" id="IPR017583">
    <property type="entry name" value="Tagatose/fructose_Pkinase"/>
</dbReference>
<feature type="compositionally biased region" description="Polar residues" evidence="7">
    <location>
        <begin position="311"/>
        <end position="324"/>
    </location>
</feature>
<name>A0A5N6MFF8_9MICC</name>
<dbReference type="PANTHER" id="PTHR46566">
    <property type="entry name" value="1-PHOSPHOFRUCTOKINASE-RELATED"/>
    <property type="match status" value="1"/>
</dbReference>
<protein>
    <submittedName>
        <fullName evidence="9">Hexose kinase</fullName>
        <ecNumber evidence="9">2.7.1.-</ecNumber>
    </submittedName>
</protein>
<dbReference type="PANTHER" id="PTHR46566:SF5">
    <property type="entry name" value="1-PHOSPHOFRUCTOKINASE"/>
    <property type="match status" value="1"/>
</dbReference>
<dbReference type="PROSITE" id="PS00584">
    <property type="entry name" value="PFKB_KINASES_2"/>
    <property type="match status" value="1"/>
</dbReference>
<evidence type="ECO:0000313" key="9">
    <source>
        <dbReference type="EMBL" id="KAD3514920.1"/>
    </source>
</evidence>
<dbReference type="GO" id="GO:0005829">
    <property type="term" value="C:cytosol"/>
    <property type="evidence" value="ECO:0007669"/>
    <property type="project" value="TreeGrafter"/>
</dbReference>
<gene>
    <name evidence="9" type="ORF">GD627_11415</name>
</gene>
<dbReference type="Pfam" id="PF00294">
    <property type="entry name" value="PfkB"/>
    <property type="match status" value="1"/>
</dbReference>
<dbReference type="Proteomes" id="UP000326852">
    <property type="component" value="Unassembled WGS sequence"/>
</dbReference>
<evidence type="ECO:0000256" key="1">
    <source>
        <dbReference type="ARBA" id="ARBA00010688"/>
    </source>
</evidence>
<keyword evidence="5" id="KW-0067">ATP-binding</keyword>
<accession>A0A5N6MFF8</accession>
<dbReference type="InterPro" id="IPR029056">
    <property type="entry name" value="Ribokinase-like"/>
</dbReference>
<dbReference type="Gene3D" id="3.40.1190.20">
    <property type="match status" value="1"/>
</dbReference>
<dbReference type="InterPro" id="IPR002173">
    <property type="entry name" value="Carboh/pur_kinase_PfkB_CS"/>
</dbReference>
<dbReference type="EC" id="2.7.1.-" evidence="9"/>
<proteinExistence type="inferred from homology"/>
<feature type="region of interest" description="Disordered" evidence="7">
    <location>
        <begin position="311"/>
        <end position="332"/>
    </location>
</feature>
<evidence type="ECO:0000256" key="2">
    <source>
        <dbReference type="ARBA" id="ARBA00022679"/>
    </source>
</evidence>
<comment type="similarity">
    <text evidence="1">Belongs to the carbohydrate kinase PfkB family.</text>
</comment>
<dbReference type="NCBIfam" id="TIGR03168">
    <property type="entry name" value="1-PFK"/>
    <property type="match status" value="1"/>
</dbReference>
<dbReference type="RefSeq" id="WP_152272601.1">
    <property type="nucleotide sequence ID" value="NZ_VTFX01000005.1"/>
</dbReference>
<dbReference type="GO" id="GO:0005524">
    <property type="term" value="F:ATP binding"/>
    <property type="evidence" value="ECO:0007669"/>
    <property type="project" value="UniProtKB-KW"/>
</dbReference>
<evidence type="ECO:0000313" key="10">
    <source>
        <dbReference type="Proteomes" id="UP000326852"/>
    </source>
</evidence>
<dbReference type="PIRSF" id="PIRSF000535">
    <property type="entry name" value="1PFK/6PFK/LacC"/>
    <property type="match status" value="1"/>
</dbReference>
<keyword evidence="4 9" id="KW-0418">Kinase</keyword>
<evidence type="ECO:0000256" key="4">
    <source>
        <dbReference type="ARBA" id="ARBA00022777"/>
    </source>
</evidence>
<dbReference type="SUPFAM" id="SSF53613">
    <property type="entry name" value="Ribokinase-like"/>
    <property type="match status" value="1"/>
</dbReference>
<keyword evidence="3" id="KW-0547">Nucleotide-binding</keyword>
<dbReference type="AlphaFoldDB" id="A0A5N6MFF8"/>
<evidence type="ECO:0000259" key="8">
    <source>
        <dbReference type="Pfam" id="PF00294"/>
    </source>
</evidence>
<comment type="caution">
    <text evidence="9">The sequence shown here is derived from an EMBL/GenBank/DDBJ whole genome shotgun (WGS) entry which is preliminary data.</text>
</comment>
<evidence type="ECO:0000256" key="7">
    <source>
        <dbReference type="SAM" id="MobiDB-lite"/>
    </source>
</evidence>
<keyword evidence="10" id="KW-1185">Reference proteome</keyword>
<dbReference type="GO" id="GO:0008443">
    <property type="term" value="F:phosphofructokinase activity"/>
    <property type="evidence" value="ECO:0007669"/>
    <property type="project" value="TreeGrafter"/>
</dbReference>